<reference evidence="1 2" key="1">
    <citation type="submission" date="2019-09" db="EMBL/GenBank/DDBJ databases">
        <title>A chromosome-level genome assembly of the Chinese tupelo Nyssa sinensis.</title>
        <authorList>
            <person name="Yang X."/>
            <person name="Kang M."/>
            <person name="Yang Y."/>
            <person name="Xiong H."/>
            <person name="Wang M."/>
            <person name="Zhang Z."/>
            <person name="Wang Z."/>
            <person name="Wu H."/>
            <person name="Ma T."/>
            <person name="Liu J."/>
            <person name="Xi Z."/>
        </authorList>
    </citation>
    <scope>NUCLEOTIDE SEQUENCE [LARGE SCALE GENOMIC DNA]</scope>
    <source>
        <strain evidence="1">J267</strain>
        <tissue evidence="1">Leaf</tissue>
    </source>
</reference>
<organism evidence="1 2">
    <name type="scientific">Nyssa sinensis</name>
    <dbReference type="NCBI Taxonomy" id="561372"/>
    <lineage>
        <taxon>Eukaryota</taxon>
        <taxon>Viridiplantae</taxon>
        <taxon>Streptophyta</taxon>
        <taxon>Embryophyta</taxon>
        <taxon>Tracheophyta</taxon>
        <taxon>Spermatophyta</taxon>
        <taxon>Magnoliopsida</taxon>
        <taxon>eudicotyledons</taxon>
        <taxon>Gunneridae</taxon>
        <taxon>Pentapetalae</taxon>
        <taxon>asterids</taxon>
        <taxon>Cornales</taxon>
        <taxon>Nyssaceae</taxon>
        <taxon>Nyssa</taxon>
    </lineage>
</organism>
<gene>
    <name evidence="1" type="ORF">F0562_005683</name>
</gene>
<sequence>MQERKDKGLCYNYDKKYQIGHRCSRPKLYLLEGLEWKVEAYEEKEEEETLNQTDIMVVQITQQAELLGISLHAIVGAPSPKTMRLKATRELIRGGAKIEQGYSGRGKRDLVAVNSGHSFKVRTDQQVLKHLLEQRVGTPFQQKWVAKLLGFDFSMEYRSGKENRAVDALSRLPLENEESDPQGSLAIYEEAKGINVVKATWGGLEDGVSNAVVEKKLFKVVERGGLEDQSQIGQGLGTRAPRGGYRGRIATSQRVLDA</sequence>
<proteinExistence type="predicted"/>
<evidence type="ECO:0008006" key="3">
    <source>
        <dbReference type="Google" id="ProtNLM"/>
    </source>
</evidence>
<accession>A0A5J5AJX2</accession>
<dbReference type="Proteomes" id="UP000325577">
    <property type="component" value="Linkage Group LG2"/>
</dbReference>
<dbReference type="EMBL" id="CM018043">
    <property type="protein sequence ID" value="KAA8530950.1"/>
    <property type="molecule type" value="Genomic_DNA"/>
</dbReference>
<dbReference type="PANTHER" id="PTHR34072">
    <property type="entry name" value="ENZYMATIC POLYPROTEIN-RELATED"/>
    <property type="match status" value="1"/>
</dbReference>
<evidence type="ECO:0000313" key="2">
    <source>
        <dbReference type="Proteomes" id="UP000325577"/>
    </source>
</evidence>
<dbReference type="PANTHER" id="PTHR34072:SF55">
    <property type="entry name" value="DNA_RNA POLYMERASES SUPERFAMILY PROTEIN"/>
    <property type="match status" value="1"/>
</dbReference>
<name>A0A5J5AJX2_9ASTE</name>
<keyword evidence="2" id="KW-1185">Reference proteome</keyword>
<protein>
    <recommendedName>
        <fullName evidence="3">Reverse transcriptase RNase H-like domain-containing protein</fullName>
    </recommendedName>
</protein>
<evidence type="ECO:0000313" key="1">
    <source>
        <dbReference type="EMBL" id="KAA8530950.1"/>
    </source>
</evidence>
<dbReference type="AlphaFoldDB" id="A0A5J5AJX2"/>
<dbReference type="OrthoDB" id="10055717at2759"/>